<evidence type="ECO:0000256" key="7">
    <source>
        <dbReference type="ARBA" id="ARBA00023235"/>
    </source>
</evidence>
<evidence type="ECO:0000313" key="13">
    <source>
        <dbReference type="Proteomes" id="UP001422074"/>
    </source>
</evidence>
<accession>A0ABU9X1J5</accession>
<comment type="subunit">
    <text evidence="8">Monomer.</text>
</comment>
<dbReference type="PROSITE" id="PS00396">
    <property type="entry name" value="TOPO_IA_1"/>
    <property type="match status" value="1"/>
</dbReference>
<dbReference type="InterPro" id="IPR000380">
    <property type="entry name" value="Topo_IA"/>
</dbReference>
<dbReference type="SMART" id="SM00437">
    <property type="entry name" value="TOP1Ac"/>
    <property type="match status" value="1"/>
</dbReference>
<dbReference type="InterPro" id="IPR028612">
    <property type="entry name" value="Topoisom_1_IA"/>
</dbReference>
<feature type="site" description="Interaction with DNA" evidence="8">
    <location>
        <position position="161"/>
    </location>
</feature>
<comment type="catalytic activity">
    <reaction evidence="1 8">
        <text>ATP-independent breakage of single-stranded DNA, followed by passage and rejoining.</text>
        <dbReference type="EC" id="5.6.2.1"/>
    </reaction>
</comment>
<dbReference type="RefSeq" id="WP_345885674.1">
    <property type="nucleotide sequence ID" value="NZ_JBDFRB010000011.1"/>
</dbReference>
<dbReference type="PROSITE" id="PS50880">
    <property type="entry name" value="TOPRIM"/>
    <property type="match status" value="1"/>
</dbReference>
<dbReference type="PROSITE" id="PS52039">
    <property type="entry name" value="TOPO_IA_2"/>
    <property type="match status" value="1"/>
</dbReference>
<dbReference type="PRINTS" id="PR00417">
    <property type="entry name" value="PRTPISMRASEI"/>
</dbReference>
<feature type="domain" description="Toprim" evidence="10">
    <location>
        <begin position="9"/>
        <end position="129"/>
    </location>
</feature>
<dbReference type="PANTHER" id="PTHR42785:SF1">
    <property type="entry name" value="DNA TOPOISOMERASE"/>
    <property type="match status" value="1"/>
</dbReference>
<evidence type="ECO:0000256" key="2">
    <source>
        <dbReference type="ARBA" id="ARBA00009446"/>
    </source>
</evidence>
<dbReference type="Proteomes" id="UP001422074">
    <property type="component" value="Unassembled WGS sequence"/>
</dbReference>
<dbReference type="Pfam" id="PF01751">
    <property type="entry name" value="Toprim"/>
    <property type="match status" value="1"/>
</dbReference>
<feature type="active site" description="O-(5'-phospho-DNA)-tyrosine intermediate" evidence="8">
    <location>
        <position position="332"/>
    </location>
</feature>
<dbReference type="PANTHER" id="PTHR42785">
    <property type="entry name" value="DNA TOPOISOMERASE, TYPE IA, CORE"/>
    <property type="match status" value="1"/>
</dbReference>
<dbReference type="InterPro" id="IPR023405">
    <property type="entry name" value="Topo_IA_core_domain"/>
</dbReference>
<dbReference type="SMART" id="SM00493">
    <property type="entry name" value="TOPRIM"/>
    <property type="match status" value="1"/>
</dbReference>
<dbReference type="EC" id="5.6.2.1" evidence="8"/>
<feature type="site" description="Interaction with DNA" evidence="8">
    <location>
        <position position="334"/>
    </location>
</feature>
<feature type="domain" description="Topo IA-type catalytic" evidence="11">
    <location>
        <begin position="147"/>
        <end position="610"/>
    </location>
</feature>
<dbReference type="GO" id="GO:0003917">
    <property type="term" value="F:DNA topoisomerase type I (single strand cut, ATP-independent) activity"/>
    <property type="evidence" value="ECO:0007669"/>
    <property type="project" value="UniProtKB-EC"/>
</dbReference>
<feature type="site" description="Interaction with DNA" evidence="8">
    <location>
        <position position="166"/>
    </location>
</feature>
<dbReference type="InterPro" id="IPR023406">
    <property type="entry name" value="Topo_IA_AS"/>
</dbReference>
<protein>
    <recommendedName>
        <fullName evidence="8">DNA topoisomerase 1</fullName>
        <ecNumber evidence="8">5.6.2.1</ecNumber>
    </recommendedName>
    <alternativeName>
        <fullName evidence="8">DNA topoisomerase I</fullName>
    </alternativeName>
</protein>
<comment type="function">
    <text evidence="8">Releases the supercoiling and torsional tension of DNA, which is introduced during the DNA replication and transcription, by transiently cleaving and rejoining one strand of the DNA duplex. Introduces a single-strand break via transesterification at a target site in duplex DNA. The scissile phosphodiester is attacked by the catalytic tyrosine of the enzyme, resulting in the formation of a DNA-(5'-phosphotyrosyl)-enzyme intermediate and the expulsion of a 3'-OH DNA strand. The free DNA strand then undergoes passage around the unbroken strand, thus removing DNA supercoils. Finally, in the religation step, the DNA 3'-OH attacks the covalent intermediate to expel the active-site tyrosine and restore the DNA phosphodiester backbone.</text>
</comment>
<keyword evidence="5 8" id="KW-0799">Topoisomerase</keyword>
<keyword evidence="4" id="KW-0460">Magnesium</keyword>
<dbReference type="InterPro" id="IPR003602">
    <property type="entry name" value="Topo_IA_DNA-bd_dom"/>
</dbReference>
<dbReference type="InterPro" id="IPR034149">
    <property type="entry name" value="TOPRIM_TopoI"/>
</dbReference>
<dbReference type="EMBL" id="JBDFRB010000011">
    <property type="protein sequence ID" value="MEN2745321.1"/>
    <property type="molecule type" value="Genomic_DNA"/>
</dbReference>
<evidence type="ECO:0000256" key="5">
    <source>
        <dbReference type="ARBA" id="ARBA00023029"/>
    </source>
</evidence>
<evidence type="ECO:0000256" key="9">
    <source>
        <dbReference type="SAM" id="MobiDB-lite"/>
    </source>
</evidence>
<dbReference type="SUPFAM" id="SSF56712">
    <property type="entry name" value="Prokaryotic type I DNA topoisomerase"/>
    <property type="match status" value="1"/>
</dbReference>
<evidence type="ECO:0000256" key="3">
    <source>
        <dbReference type="ARBA" id="ARBA00022723"/>
    </source>
</evidence>
<comment type="similarity">
    <text evidence="2 8">Belongs to the type IA topoisomerase family.</text>
</comment>
<dbReference type="Gene3D" id="1.10.290.10">
    <property type="entry name" value="Topoisomerase I, domain 4"/>
    <property type="match status" value="1"/>
</dbReference>
<keyword evidence="3" id="KW-0479">Metal-binding</keyword>
<dbReference type="InterPro" id="IPR013497">
    <property type="entry name" value="Topo_IA_cen"/>
</dbReference>
<evidence type="ECO:0000256" key="8">
    <source>
        <dbReference type="HAMAP-Rule" id="MF_00952"/>
    </source>
</evidence>
<dbReference type="Gene3D" id="3.40.50.140">
    <property type="match status" value="1"/>
</dbReference>
<evidence type="ECO:0000256" key="1">
    <source>
        <dbReference type="ARBA" id="ARBA00000213"/>
    </source>
</evidence>
<dbReference type="InterPro" id="IPR006171">
    <property type="entry name" value="TOPRIM_dom"/>
</dbReference>
<dbReference type="Gene3D" id="1.10.460.10">
    <property type="entry name" value="Topoisomerase I, domain 2"/>
    <property type="match status" value="1"/>
</dbReference>
<feature type="region of interest" description="Disordered" evidence="9">
    <location>
        <begin position="466"/>
        <end position="487"/>
    </location>
</feature>
<sequence length="921" mass="100431">MATKARTGKKLVIVESPAKSKTIAQYLGEGFEVDASMGHIRDLPQPSDLPAELKKTSMGKFAVDIENGFEPYYVVSPDKKKKVAELKAKLKDADELYLATDGDREGEAIAWHLLEVLKPKVPVHRLTFPEITKEAIQRAMAELRDVDASLVDAQETRRVLDRLYGYEISPVLWRKVAGGLSAGRVQSVATRLVVERERERMAFRTADYWDVVGTFALQDGADDAGGARSFSARLAAVDGRKVATGRDFDDRGRLTAKNAELLDEAAARALAEGLAAAAFTVRSVEEKPYTRRPAAPFTTSTLQQESARKLRFSARVTMQLAQRLYENGYITYMRTDSTALSDQAVTAARRQASELYGTEYVPTRPRVYASKSKNAQEAHEAIRPAGDSFRTPAQVSQQLSKDEFRLYELIWKRTVASQMEDAKGSTATVRLGATASGAAAGRDAEFAASGTVITFRGFLAAYEEGRDEVREDSENPSSAGEGGRLPALAKGQGLDAVELTPGGHQTSPPPRYTEASLVKTLEERGIGRPSTYAATISTIIDRGYVRTRGTALVPSWIAFSVVRLLEEHFHDYVDYDFTAEMEEDLDRIAAGEQAGADWLSHFYFGDEHTPGLTRIVSGLGEIDAREVNSVEIAPGIVLRVGKYGPYLEKPLPADAPEGTAPERANVPDDLAPDELTADKARELMESAGPEERVLGADPHTGHTIVAKNGRYGPYVTEVIEEPTEEQLAAQPVEYYKNGKPKPPKKPTKVKPRTASLFKSMTVDTVTLDEALQLLTLPRRLGEDAEGNAITVQNGRFGPYLKKGTDSRSIGSEEEIFTITLEQALEVYSQPKQRGGRTAAAPLAEFGEDPTSGKPIVVKEGRFGPYVTDGVTNITVPRATAIEELTRERAIELLAEKRAKGPAKRPASRGRAAGGRARAGAK</sequence>
<evidence type="ECO:0000256" key="6">
    <source>
        <dbReference type="ARBA" id="ARBA00023125"/>
    </source>
</evidence>
<dbReference type="InterPro" id="IPR003601">
    <property type="entry name" value="Topo_IA_2"/>
</dbReference>
<dbReference type="NCBIfam" id="TIGR01051">
    <property type="entry name" value="topA_bact"/>
    <property type="match status" value="1"/>
</dbReference>
<name>A0ABU9X1J5_9MICC</name>
<dbReference type="InterPro" id="IPR013826">
    <property type="entry name" value="Topo_IA_cen_sub3"/>
</dbReference>
<feature type="region of interest" description="Disordered" evidence="9">
    <location>
        <begin position="651"/>
        <end position="671"/>
    </location>
</feature>
<feature type="site" description="Interaction with DNA" evidence="8">
    <location>
        <position position="173"/>
    </location>
</feature>
<feature type="site" description="Interaction with DNA" evidence="8">
    <location>
        <position position="157"/>
    </location>
</feature>
<dbReference type="Gene3D" id="2.70.20.10">
    <property type="entry name" value="Topoisomerase I, domain 3"/>
    <property type="match status" value="1"/>
</dbReference>
<dbReference type="InterPro" id="IPR013824">
    <property type="entry name" value="Topo_IA_cen_sub1"/>
</dbReference>
<dbReference type="CDD" id="cd03363">
    <property type="entry name" value="TOPRIM_TopoIA_TopoI"/>
    <property type="match status" value="1"/>
</dbReference>
<dbReference type="InterPro" id="IPR013825">
    <property type="entry name" value="Topo_IA_cen_sub2"/>
</dbReference>
<evidence type="ECO:0000313" key="12">
    <source>
        <dbReference type="EMBL" id="MEN2745321.1"/>
    </source>
</evidence>
<dbReference type="InterPro" id="IPR025589">
    <property type="entry name" value="Toprim_C_rpt"/>
</dbReference>
<proteinExistence type="inferred from homology"/>
<dbReference type="Pfam" id="PF13368">
    <property type="entry name" value="Toprim_C_rpt"/>
    <property type="match status" value="2"/>
</dbReference>
<feature type="site" description="Interaction with DNA" evidence="8">
    <location>
        <position position="39"/>
    </location>
</feature>
<evidence type="ECO:0000259" key="10">
    <source>
        <dbReference type="PROSITE" id="PS50880"/>
    </source>
</evidence>
<keyword evidence="13" id="KW-1185">Reference proteome</keyword>
<feature type="site" description="Interaction with DNA" evidence="8">
    <location>
        <position position="542"/>
    </location>
</feature>
<keyword evidence="7 8" id="KW-0413">Isomerase</keyword>
<organism evidence="12 13">
    <name type="scientific">Sinomonas halotolerans</name>
    <dbReference type="NCBI Taxonomy" id="1644133"/>
    <lineage>
        <taxon>Bacteria</taxon>
        <taxon>Bacillati</taxon>
        <taxon>Actinomycetota</taxon>
        <taxon>Actinomycetes</taxon>
        <taxon>Micrococcales</taxon>
        <taxon>Micrococcaceae</taxon>
        <taxon>Sinomonas</taxon>
    </lineage>
</organism>
<dbReference type="SMART" id="SM00436">
    <property type="entry name" value="TOP1Bc"/>
    <property type="match status" value="1"/>
</dbReference>
<keyword evidence="6 8" id="KW-0238">DNA-binding</keyword>
<comment type="caution">
    <text evidence="12">The sequence shown here is derived from an EMBL/GenBank/DDBJ whole genome shotgun (WGS) entry which is preliminary data.</text>
</comment>
<evidence type="ECO:0000259" key="11">
    <source>
        <dbReference type="PROSITE" id="PS52039"/>
    </source>
</evidence>
<dbReference type="Pfam" id="PF01131">
    <property type="entry name" value="Topoisom_bac"/>
    <property type="match status" value="1"/>
</dbReference>
<feature type="site" description="Interaction with DNA" evidence="8">
    <location>
        <position position="158"/>
    </location>
</feature>
<dbReference type="InterPro" id="IPR005733">
    <property type="entry name" value="TopoI_bac-type"/>
</dbReference>
<dbReference type="CDD" id="cd00186">
    <property type="entry name" value="TOP1Ac"/>
    <property type="match status" value="1"/>
</dbReference>
<feature type="compositionally biased region" description="Low complexity" evidence="9">
    <location>
        <begin position="908"/>
        <end position="921"/>
    </location>
</feature>
<feature type="region of interest" description="Interaction with DNA" evidence="8">
    <location>
        <begin position="181"/>
        <end position="186"/>
    </location>
</feature>
<reference evidence="12 13" key="1">
    <citation type="submission" date="2024-05" db="EMBL/GenBank/DDBJ databases">
        <title>Sinomonas sp. nov., isolated from a waste landfill.</title>
        <authorList>
            <person name="Zhao Y."/>
        </authorList>
    </citation>
    <scope>NUCLEOTIDE SEQUENCE [LARGE SCALE GENOMIC DNA]</scope>
    <source>
        <strain evidence="12 13">CCTCC AB2014300</strain>
    </source>
</reference>
<feature type="region of interest" description="Disordered" evidence="9">
    <location>
        <begin position="895"/>
        <end position="921"/>
    </location>
</feature>
<evidence type="ECO:0000256" key="4">
    <source>
        <dbReference type="ARBA" id="ARBA00022842"/>
    </source>
</evidence>
<gene>
    <name evidence="8 12" type="primary">topA</name>
    <name evidence="12" type="ORF">ABCQ75_12365</name>
</gene>
<dbReference type="HAMAP" id="MF_00952">
    <property type="entry name" value="Topoisom_1_prok"/>
    <property type="match status" value="1"/>
</dbReference>